<evidence type="ECO:0000256" key="1">
    <source>
        <dbReference type="SAM" id="Phobius"/>
    </source>
</evidence>
<proteinExistence type="predicted"/>
<feature type="transmembrane region" description="Helical" evidence="1">
    <location>
        <begin position="101"/>
        <end position="123"/>
    </location>
</feature>
<keyword evidence="1" id="KW-0472">Membrane</keyword>
<feature type="transmembrane region" description="Helical" evidence="1">
    <location>
        <begin position="385"/>
        <end position="410"/>
    </location>
</feature>
<reference evidence="2 3" key="1">
    <citation type="journal article" date="2015" name="Genome Announc.">
        <title>Complete Genome Sequence of Spiroplasma litorale TN-1T (DSM 21781), a Bacterium Isolated from a Green-Eyed Horsefly (Tabanus nigrovittatus).</title>
        <authorList>
            <person name="Lo W.S."/>
            <person name="Lai Y.C."/>
            <person name="Lien Y.W."/>
            <person name="Wang T.H."/>
            <person name="Kuo C.H."/>
        </authorList>
    </citation>
    <scope>NUCLEOTIDE SEQUENCE [LARGE SCALE GENOMIC DNA]</scope>
    <source>
        <strain evidence="2 3">TN-1</strain>
    </source>
</reference>
<feature type="transmembrane region" description="Helical" evidence="1">
    <location>
        <begin position="317"/>
        <end position="337"/>
    </location>
</feature>
<feature type="transmembrane region" description="Helical" evidence="1">
    <location>
        <begin position="232"/>
        <end position="254"/>
    </location>
</feature>
<evidence type="ECO:0008006" key="4">
    <source>
        <dbReference type="Google" id="ProtNLM"/>
    </source>
</evidence>
<dbReference type="RefSeq" id="WP_075058750.1">
    <property type="nucleotide sequence ID" value="NZ_CP012357.1"/>
</dbReference>
<dbReference type="Proteomes" id="UP000067476">
    <property type="component" value="Chromosome"/>
</dbReference>
<name>A0A0K1W3I7_9MOLU</name>
<gene>
    <name evidence="2" type="ORF">SLITO_v1c10610</name>
</gene>
<organism evidence="2 3">
    <name type="scientific">Spiroplasma litorale</name>
    <dbReference type="NCBI Taxonomy" id="216942"/>
    <lineage>
        <taxon>Bacteria</taxon>
        <taxon>Bacillati</taxon>
        <taxon>Mycoplasmatota</taxon>
        <taxon>Mollicutes</taxon>
        <taxon>Entomoplasmatales</taxon>
        <taxon>Spiroplasmataceae</taxon>
        <taxon>Spiroplasma</taxon>
    </lineage>
</organism>
<evidence type="ECO:0000313" key="2">
    <source>
        <dbReference type="EMBL" id="AKX34672.1"/>
    </source>
</evidence>
<feature type="transmembrane region" description="Helical" evidence="1">
    <location>
        <begin position="173"/>
        <end position="193"/>
    </location>
</feature>
<dbReference type="OrthoDB" id="388461at2"/>
<dbReference type="STRING" id="216942.SLITO_v1c10610"/>
<dbReference type="KEGG" id="sll:SLITO_v1c10610"/>
<dbReference type="AlphaFoldDB" id="A0A0K1W3I7"/>
<accession>A0A0K1W3I7</accession>
<evidence type="ECO:0000313" key="3">
    <source>
        <dbReference type="Proteomes" id="UP000067476"/>
    </source>
</evidence>
<keyword evidence="3" id="KW-1185">Reference proteome</keyword>
<protein>
    <recommendedName>
        <fullName evidence="4">Transmembrane protein</fullName>
    </recommendedName>
</protein>
<sequence length="427" mass="49891">MKENFETCNKIKKSTVFKMAFVFSLLLIPQFLFIAIMYLNESFSEYGKHYQVLESYFEDYFLPSHLLILLAAWVSTAVSFVAVIFIIFMRKILNRKISKKYKHIIIFALASIIVISFIINSISEYNYSRFHQMYSYLSNSDLDIKNKELKDLVDVFKTNYKNNIIFGWTSDTMTWWLCLVKVIISIIYFSFLSNSLEHKKINKEYTKKNFEQEKISNILSNLSLNNKKNISLWILLSAIAVFIPHFIYVISISLHDTSLNSMLNWTFNGLQLLNKTTAFQSSSQFAIKSLPIVISGFMIATMSVISVIYIKKEEINYRFLLIQFIILFIEVILLISINTYSMHKLNEIYNYWKENDYSKMVSSNSYLSNILGDSFLNEDGSVKDFFLYGIKYVSHAIITFGLFITSYIIIGTKLLKNFKKSNKINNI</sequence>
<dbReference type="PATRIC" id="fig|216942.3.peg.1084"/>
<feature type="transmembrane region" description="Helical" evidence="1">
    <location>
        <begin position="20"/>
        <end position="40"/>
    </location>
</feature>
<keyword evidence="1" id="KW-0812">Transmembrane</keyword>
<keyword evidence="1" id="KW-1133">Transmembrane helix</keyword>
<dbReference type="EMBL" id="CP012357">
    <property type="protein sequence ID" value="AKX34672.1"/>
    <property type="molecule type" value="Genomic_DNA"/>
</dbReference>
<feature type="transmembrane region" description="Helical" evidence="1">
    <location>
        <begin position="290"/>
        <end position="310"/>
    </location>
</feature>
<feature type="transmembrane region" description="Helical" evidence="1">
    <location>
        <begin position="60"/>
        <end position="89"/>
    </location>
</feature>